<dbReference type="EC" id="4.2.1.1" evidence="4 10"/>
<evidence type="ECO:0000313" key="12">
    <source>
        <dbReference type="EMBL" id="MEN0644632.1"/>
    </source>
</evidence>
<dbReference type="InterPro" id="IPR001148">
    <property type="entry name" value="CA_dom"/>
</dbReference>
<comment type="caution">
    <text evidence="12">The sequence shown here is derived from an EMBL/GenBank/DDBJ whole genome shotgun (WGS) entry which is preliminary data.</text>
</comment>
<reference evidence="12 13" key="1">
    <citation type="submission" date="2024-03" db="EMBL/GenBank/DDBJ databases">
        <title>Bacilli Hybrid Assemblies.</title>
        <authorList>
            <person name="Kovac J."/>
        </authorList>
    </citation>
    <scope>NUCLEOTIDE SEQUENCE [LARGE SCALE GENOMIC DNA]</scope>
    <source>
        <strain evidence="12 13">FSL R7-0666</strain>
    </source>
</reference>
<keyword evidence="10" id="KW-0732">Signal</keyword>
<feature type="signal peptide" evidence="10">
    <location>
        <begin position="1"/>
        <end position="24"/>
    </location>
</feature>
<evidence type="ECO:0000256" key="7">
    <source>
        <dbReference type="ARBA" id="ARBA00022833"/>
    </source>
</evidence>
<keyword evidence="7 10" id="KW-0862">Zinc</keyword>
<feature type="domain" description="Alpha-carbonic anhydrase" evidence="11">
    <location>
        <begin position="54"/>
        <end position="281"/>
    </location>
</feature>
<dbReference type="RefSeq" id="WP_343131281.1">
    <property type="nucleotide sequence ID" value="NZ_JBCITK010000001.1"/>
</dbReference>
<dbReference type="SMART" id="SM01057">
    <property type="entry name" value="Carb_anhydrase"/>
    <property type="match status" value="1"/>
</dbReference>
<comment type="function">
    <text evidence="2 10">Reversible hydration of carbon dioxide.</text>
</comment>
<evidence type="ECO:0000256" key="5">
    <source>
        <dbReference type="ARBA" id="ARBA00014628"/>
    </source>
</evidence>
<dbReference type="InterPro" id="IPR041891">
    <property type="entry name" value="Alpha_CA_prokaryot-like"/>
</dbReference>
<organism evidence="12 13">
    <name type="scientific">Alkalicoccobacillus gibsonii</name>
    <dbReference type="NCBI Taxonomy" id="79881"/>
    <lineage>
        <taxon>Bacteria</taxon>
        <taxon>Bacillati</taxon>
        <taxon>Bacillota</taxon>
        <taxon>Bacilli</taxon>
        <taxon>Bacillales</taxon>
        <taxon>Bacillaceae</taxon>
        <taxon>Alkalicoccobacillus</taxon>
    </lineage>
</organism>
<evidence type="ECO:0000256" key="10">
    <source>
        <dbReference type="RuleBase" id="RU367011"/>
    </source>
</evidence>
<keyword evidence="13" id="KW-1185">Reference proteome</keyword>
<sequence>MKRSNLLIKTTVAATILLSSTSFLTEAMLAHGNHVSSSSLIHSPYDRLTANASHDWSYSGPTGPEFWGDLDSEFKACSNGTQQSPIALDPTDVGDEKWSLDLDYARTEFSIENNGHTIQANVIEKKGQPSNQLTLGDSTYELVQFHFHSPSEHTLAGESYEMEVHLVHKDEQENLAVLGVLMEEGEKNKTLKDMWKWMPTSVGTSTKTVKLNPIELVPTDLSTFQYDGSLTTPPCSEGVKWSVSDSSISLSPEQLKAFQDLYPNNYRPIQDLGDREVGFHY</sequence>
<dbReference type="EMBL" id="JBCITK010000001">
    <property type="protein sequence ID" value="MEN0644632.1"/>
    <property type="molecule type" value="Genomic_DNA"/>
</dbReference>
<dbReference type="PROSITE" id="PS51144">
    <property type="entry name" value="ALPHA_CA_2"/>
    <property type="match status" value="1"/>
</dbReference>
<evidence type="ECO:0000256" key="3">
    <source>
        <dbReference type="ARBA" id="ARBA00010718"/>
    </source>
</evidence>
<dbReference type="PANTHER" id="PTHR18952:SF265">
    <property type="entry name" value="CARBONIC ANHYDRASE"/>
    <property type="match status" value="1"/>
</dbReference>
<keyword evidence="6 10" id="KW-0479">Metal-binding</keyword>
<evidence type="ECO:0000256" key="9">
    <source>
        <dbReference type="ARBA" id="ARBA00048348"/>
    </source>
</evidence>
<evidence type="ECO:0000313" key="13">
    <source>
        <dbReference type="Proteomes" id="UP001418796"/>
    </source>
</evidence>
<dbReference type="SUPFAM" id="SSF51069">
    <property type="entry name" value="Carbonic anhydrase"/>
    <property type="match status" value="1"/>
</dbReference>
<dbReference type="Pfam" id="PF00194">
    <property type="entry name" value="Carb_anhydrase"/>
    <property type="match status" value="1"/>
</dbReference>
<dbReference type="InterPro" id="IPR018338">
    <property type="entry name" value="Carbonic_anhydrase_a-class_CS"/>
</dbReference>
<feature type="chain" id="PRO_5044995758" description="Carbonic anhydrase" evidence="10">
    <location>
        <begin position="25"/>
        <end position="281"/>
    </location>
</feature>
<name>A0ABU9VL63_9BACI</name>
<dbReference type="PROSITE" id="PS00162">
    <property type="entry name" value="ALPHA_CA_1"/>
    <property type="match status" value="1"/>
</dbReference>
<evidence type="ECO:0000256" key="4">
    <source>
        <dbReference type="ARBA" id="ARBA00012925"/>
    </source>
</evidence>
<comment type="cofactor">
    <cofactor evidence="1 10">
        <name>Zn(2+)</name>
        <dbReference type="ChEBI" id="CHEBI:29105"/>
    </cofactor>
</comment>
<dbReference type="CDD" id="cd03124">
    <property type="entry name" value="alpha_CA_prokaryotic_like"/>
    <property type="match status" value="1"/>
</dbReference>
<evidence type="ECO:0000256" key="8">
    <source>
        <dbReference type="ARBA" id="ARBA00023239"/>
    </source>
</evidence>
<dbReference type="InterPro" id="IPR023561">
    <property type="entry name" value="Carbonic_anhydrase_a-class"/>
</dbReference>
<dbReference type="Proteomes" id="UP001418796">
    <property type="component" value="Unassembled WGS sequence"/>
</dbReference>
<dbReference type="InterPro" id="IPR036398">
    <property type="entry name" value="CA_dom_sf"/>
</dbReference>
<dbReference type="Gene3D" id="3.10.200.10">
    <property type="entry name" value="Alpha carbonic anhydrase"/>
    <property type="match status" value="1"/>
</dbReference>
<proteinExistence type="inferred from homology"/>
<evidence type="ECO:0000256" key="6">
    <source>
        <dbReference type="ARBA" id="ARBA00022723"/>
    </source>
</evidence>
<evidence type="ECO:0000256" key="2">
    <source>
        <dbReference type="ARBA" id="ARBA00002904"/>
    </source>
</evidence>
<comment type="catalytic activity">
    <reaction evidence="9 10">
        <text>hydrogencarbonate + H(+) = CO2 + H2O</text>
        <dbReference type="Rhea" id="RHEA:10748"/>
        <dbReference type="ChEBI" id="CHEBI:15377"/>
        <dbReference type="ChEBI" id="CHEBI:15378"/>
        <dbReference type="ChEBI" id="CHEBI:16526"/>
        <dbReference type="ChEBI" id="CHEBI:17544"/>
        <dbReference type="EC" id="4.2.1.1"/>
    </reaction>
</comment>
<keyword evidence="8 10" id="KW-0456">Lyase</keyword>
<evidence type="ECO:0000256" key="1">
    <source>
        <dbReference type="ARBA" id="ARBA00001947"/>
    </source>
</evidence>
<dbReference type="PANTHER" id="PTHR18952">
    <property type="entry name" value="CARBONIC ANHYDRASE"/>
    <property type="match status" value="1"/>
</dbReference>
<accession>A0ABU9VL63</accession>
<evidence type="ECO:0000259" key="11">
    <source>
        <dbReference type="PROSITE" id="PS51144"/>
    </source>
</evidence>
<gene>
    <name evidence="12" type="ORF">MKY91_15880</name>
</gene>
<comment type="similarity">
    <text evidence="3 10">Belongs to the alpha-carbonic anhydrase family.</text>
</comment>
<protein>
    <recommendedName>
        <fullName evidence="5 10">Carbonic anhydrase</fullName>
        <ecNumber evidence="4 10">4.2.1.1</ecNumber>
    </recommendedName>
</protein>